<evidence type="ECO:0000256" key="1">
    <source>
        <dbReference type="SAM" id="MobiDB-lite"/>
    </source>
</evidence>
<gene>
    <name evidence="2" type="ordered locus">XOO4741</name>
</gene>
<sequence>MRDTSGSTSGTVANTGCGPDGIAIDGTAAIPTPASTNPSNVVTCRVSQMLGLSGVNADSARSSSSRLPDVLSSVM</sequence>
<name>Q05I41_XANOR</name>
<feature type="compositionally biased region" description="Low complexity" evidence="1">
    <location>
        <begin position="61"/>
        <end position="75"/>
    </location>
</feature>
<dbReference type="Proteomes" id="UP000006735">
    <property type="component" value="Chromosome"/>
</dbReference>
<dbReference type="EMBL" id="AE013598">
    <property type="protein sequence ID" value="ABJ89889.1"/>
    <property type="molecule type" value="Genomic_DNA"/>
</dbReference>
<organism evidence="2 3">
    <name type="scientific">Xanthomonas oryzae pv. oryzae (strain KACC10331 / KXO85)</name>
    <dbReference type="NCBI Taxonomy" id="291331"/>
    <lineage>
        <taxon>Bacteria</taxon>
        <taxon>Pseudomonadati</taxon>
        <taxon>Pseudomonadota</taxon>
        <taxon>Gammaproteobacteria</taxon>
        <taxon>Lysobacterales</taxon>
        <taxon>Lysobacteraceae</taxon>
        <taxon>Xanthomonas</taxon>
    </lineage>
</organism>
<reference evidence="2 3" key="1">
    <citation type="journal article" date="2005" name="Nucleic Acids Res.">
        <title>The genome sequence of Xanthomonas oryzae pathovar oryzae KACC10331, the bacterial blight pathogen of rice.</title>
        <authorList>
            <person name="Lee B.M."/>
            <person name="Park Y.J."/>
            <person name="Park D.S."/>
            <person name="Kang H.W."/>
            <person name="Kim J.G."/>
            <person name="Song E.S."/>
            <person name="Park I.C."/>
            <person name="Yoon U.H."/>
            <person name="Hahn J.H."/>
            <person name="Koo B.S."/>
            <person name="Lee G.B."/>
            <person name="Kim H."/>
            <person name="Park H.S."/>
            <person name="Yoon K.O."/>
            <person name="Kim J.H."/>
            <person name="Jung C.H."/>
            <person name="Koh N.H."/>
            <person name="Seo J.S."/>
            <person name="Go S.J."/>
        </authorList>
    </citation>
    <scope>NUCLEOTIDE SEQUENCE [LARGE SCALE GENOMIC DNA]</scope>
    <source>
        <strain evidence="3">KACC10331 / KXO85</strain>
    </source>
</reference>
<dbReference type="HOGENOM" id="CLU_2670221_0_0_6"/>
<dbReference type="AlphaFoldDB" id="Q05I41"/>
<keyword evidence="3" id="KW-1185">Reference proteome</keyword>
<evidence type="ECO:0000313" key="2">
    <source>
        <dbReference type="EMBL" id="ABJ89889.1"/>
    </source>
</evidence>
<protein>
    <submittedName>
        <fullName evidence="2">Uncharacterized protein</fullName>
    </submittedName>
</protein>
<accession>Q05I41</accession>
<evidence type="ECO:0000313" key="3">
    <source>
        <dbReference type="Proteomes" id="UP000006735"/>
    </source>
</evidence>
<proteinExistence type="predicted"/>
<dbReference type="KEGG" id="xoo:XOO4741"/>
<feature type="region of interest" description="Disordered" evidence="1">
    <location>
        <begin position="55"/>
        <end position="75"/>
    </location>
</feature>